<evidence type="ECO:0000259" key="14">
    <source>
        <dbReference type="Pfam" id="PF12832"/>
    </source>
</evidence>
<dbReference type="Pfam" id="PF12832">
    <property type="entry name" value="MFS_1_like"/>
    <property type="match status" value="1"/>
</dbReference>
<evidence type="ECO:0000256" key="11">
    <source>
        <dbReference type="ARBA" id="ARBA00023136"/>
    </source>
</evidence>
<dbReference type="Pfam" id="PF00067">
    <property type="entry name" value="p450"/>
    <property type="match status" value="1"/>
</dbReference>
<dbReference type="CDD" id="cd20660">
    <property type="entry name" value="CYP4V-like"/>
    <property type="match status" value="1"/>
</dbReference>
<evidence type="ECO:0000313" key="15">
    <source>
        <dbReference type="EMBL" id="KAK4316841.1"/>
    </source>
</evidence>
<dbReference type="InterPro" id="IPR001128">
    <property type="entry name" value="Cyt_P450"/>
</dbReference>
<feature type="transmembrane region" description="Helical" evidence="13">
    <location>
        <begin position="505"/>
        <end position="524"/>
    </location>
</feature>
<keyword evidence="8 13" id="KW-1133">Transmembrane helix</keyword>
<accession>A0AAE1PZE9</accession>
<keyword evidence="5 12" id="KW-0349">Heme</keyword>
<evidence type="ECO:0000256" key="1">
    <source>
        <dbReference type="ARBA" id="ARBA00001971"/>
    </source>
</evidence>
<dbReference type="AlphaFoldDB" id="A0AAE1PZE9"/>
<evidence type="ECO:0000256" key="3">
    <source>
        <dbReference type="ARBA" id="ARBA00004586"/>
    </source>
</evidence>
<evidence type="ECO:0000256" key="4">
    <source>
        <dbReference type="ARBA" id="ARBA00010617"/>
    </source>
</evidence>
<dbReference type="InterPro" id="IPR024989">
    <property type="entry name" value="MFS_assoc_dom"/>
</dbReference>
<dbReference type="PRINTS" id="PR00463">
    <property type="entry name" value="EP450I"/>
</dbReference>
<dbReference type="PRINTS" id="PR00385">
    <property type="entry name" value="P450"/>
</dbReference>
<feature type="binding site" description="axial binding residue" evidence="12">
    <location>
        <position position="1203"/>
    </location>
    <ligand>
        <name>heme</name>
        <dbReference type="ChEBI" id="CHEBI:30413"/>
    </ligand>
    <ligandPart>
        <name>Fe</name>
        <dbReference type="ChEBI" id="CHEBI:18248"/>
    </ligandPart>
</feature>
<evidence type="ECO:0000313" key="16">
    <source>
        <dbReference type="Proteomes" id="UP001292094"/>
    </source>
</evidence>
<keyword evidence="7" id="KW-0256">Endoplasmic reticulum</keyword>
<sequence length="1257" mass="142301">MYEDQQKEAAESYLPAWSGGCCLNITVVLNTGKNLSTSLPTKNPYDTASSVSCGSLYPTLPSLLLRPQSTPAYDTHPFRMTDYGGEKRVRWWAKVKDELTPRRDLLLLKLVLTLHIIGFSFLPFMTPYARQLGITYNEMAIIFALEPISAILGPLIAGMLADKTGRYKLVVVVTIIMSAVFTILLLYIPATPLPTLTFTCHTAGHSLIWDSCDICQDQRNNTFLHLHLQNCEAKCVPPPAEFEMCFTGDYNNSCITLYPDAQVTLNGTVVTTVKKNICSYTWTEVRHEGQVYSGLKCPDPNPDPCPVRCQVSSPPHCTHPDDPSNSPLTFWMYFLHRQFWKTFTMSGYTIMTAITIAILKERGGEYGKQRVVPLIASSITPVVIGALVDWYSEGQDQSDYTLAVYITALFYLITAALVTRLDFMVEKPQHNMLVDLRRLVTSIEVDAFLFVVFCLGANWGFQESFIYVYLRSLDAPYYILGLASFTSKVSAVPVVFLADKILNKCGYHSVFIFSFFLYFLNNFACSYIRAPWMVVALLVTKPLGFNLPYMGMIKLCPRLAPKGLLATMNGLMNPTLFTFGFAAGSSLGGVLVGSLGMTGAFRTFAYTSLGLGICYIALYILYIRHRYGRDDCVQGTKESTETGTTEEGRILEEIMLKEEEQDGNVEEQKVEKDEVRKIDKVCPMLTARPTPEAGPPEDEIDVTLKPINQASQAETVTPFQFFICTAVADIGGPGYKKIRYRMTWQLKMVELGSSLVTYSVLTLLTVMLANWFYKRRQKVLLIEQIPGPKALPILGNALEVNVEPRDLFQVISGGSYIWSQITPLMRVWAGPFPLIQLFKCSVVEVILSSNKHLDKSRDYTFLHPWLGTGLLTSTGSKWHSRRKMLTPAFHFKILEDFLEVFNSQSTKMVEKLAKKADGQRFDIFPYITLCTLDVICETAMGVNIKAQDNSDSDYVKAVYRIGALVQQRQARPWLQSDLLYRLIGSSKEHDACLKILHGFSYGTIRSRRIEFQKEKTNKLAKHMDDEIIGKKRRLAFLDLLLEYSEEGRGLSDEDIREEVDTFMFEGHDTTAAAINWSLYLLGCHPEIQARVHEELDMIFSSPDQPVTMAELREMKLTENCIKEALRLFPSVPFLARELQEEAVIDNYRIPEGTTVMVVTYRLHRDPDQFPDPERFDPDRFLPENVSKRHPYAYVPFSAGPRNCIGQKFALMEEKILLSSILRKYRAESCTRREDLRLLGELILRPENGNTVKLFPRV</sequence>
<evidence type="ECO:0000256" key="6">
    <source>
        <dbReference type="ARBA" id="ARBA00022692"/>
    </source>
</evidence>
<feature type="transmembrane region" description="Helical" evidence="13">
    <location>
        <begin position="167"/>
        <end position="188"/>
    </location>
</feature>
<name>A0AAE1PZE9_9EUCA</name>
<dbReference type="InterPro" id="IPR050196">
    <property type="entry name" value="Cytochrome_P450_Monoox"/>
</dbReference>
<comment type="similarity">
    <text evidence="4">Belongs to the cytochrome P450 family.</text>
</comment>
<feature type="transmembrane region" description="Helical" evidence="13">
    <location>
        <begin position="371"/>
        <end position="388"/>
    </location>
</feature>
<feature type="transmembrane region" description="Helical" evidence="13">
    <location>
        <begin position="140"/>
        <end position="160"/>
    </location>
</feature>
<keyword evidence="10" id="KW-0503">Monooxygenase</keyword>
<evidence type="ECO:0000256" key="5">
    <source>
        <dbReference type="ARBA" id="ARBA00022617"/>
    </source>
</evidence>
<feature type="transmembrane region" description="Helical" evidence="13">
    <location>
        <begin position="439"/>
        <end position="461"/>
    </location>
</feature>
<dbReference type="PROSITE" id="PS00086">
    <property type="entry name" value="CYTOCHROME_P450"/>
    <property type="match status" value="1"/>
</dbReference>
<dbReference type="Gene3D" id="1.10.630.10">
    <property type="entry name" value="Cytochrome P450"/>
    <property type="match status" value="1"/>
</dbReference>
<comment type="cofactor">
    <cofactor evidence="1 12">
        <name>heme</name>
        <dbReference type="ChEBI" id="CHEBI:30413"/>
    </cofactor>
</comment>
<keyword evidence="11 13" id="KW-0472">Membrane</keyword>
<dbReference type="GO" id="GO:0004497">
    <property type="term" value="F:monooxygenase activity"/>
    <property type="evidence" value="ECO:0007669"/>
    <property type="project" value="UniProtKB-KW"/>
</dbReference>
<evidence type="ECO:0000256" key="12">
    <source>
        <dbReference type="PIRSR" id="PIRSR602401-1"/>
    </source>
</evidence>
<dbReference type="GO" id="GO:0005789">
    <property type="term" value="C:endoplasmic reticulum membrane"/>
    <property type="evidence" value="ECO:0007669"/>
    <property type="project" value="UniProtKB-SubCell"/>
</dbReference>
<feature type="transmembrane region" description="Helical" evidence="13">
    <location>
        <begin position="530"/>
        <end position="550"/>
    </location>
</feature>
<dbReference type="InterPro" id="IPR017972">
    <property type="entry name" value="Cyt_P450_CS"/>
</dbReference>
<keyword evidence="12" id="KW-0479">Metal-binding</keyword>
<dbReference type="EMBL" id="JAWZYT010000982">
    <property type="protein sequence ID" value="KAK4316841.1"/>
    <property type="molecule type" value="Genomic_DNA"/>
</dbReference>
<feature type="transmembrane region" description="Helical" evidence="13">
    <location>
        <begin position="106"/>
        <end position="128"/>
    </location>
</feature>
<evidence type="ECO:0000256" key="7">
    <source>
        <dbReference type="ARBA" id="ARBA00022824"/>
    </source>
</evidence>
<reference evidence="15" key="1">
    <citation type="submission" date="2023-11" db="EMBL/GenBank/DDBJ databases">
        <title>Genome assemblies of two species of porcelain crab, Petrolisthes cinctipes and Petrolisthes manimaculis (Anomura: Porcellanidae).</title>
        <authorList>
            <person name="Angst P."/>
        </authorList>
    </citation>
    <scope>NUCLEOTIDE SEQUENCE</scope>
    <source>
        <strain evidence="15">PB745_02</strain>
        <tissue evidence="15">Gill</tissue>
    </source>
</reference>
<organism evidence="15 16">
    <name type="scientific">Petrolisthes manimaculis</name>
    <dbReference type="NCBI Taxonomy" id="1843537"/>
    <lineage>
        <taxon>Eukaryota</taxon>
        <taxon>Metazoa</taxon>
        <taxon>Ecdysozoa</taxon>
        <taxon>Arthropoda</taxon>
        <taxon>Crustacea</taxon>
        <taxon>Multicrustacea</taxon>
        <taxon>Malacostraca</taxon>
        <taxon>Eumalacostraca</taxon>
        <taxon>Eucarida</taxon>
        <taxon>Decapoda</taxon>
        <taxon>Pleocyemata</taxon>
        <taxon>Anomura</taxon>
        <taxon>Galatheoidea</taxon>
        <taxon>Porcellanidae</taxon>
        <taxon>Petrolisthes</taxon>
    </lineage>
</organism>
<keyword evidence="6 13" id="KW-0812">Transmembrane</keyword>
<gene>
    <name evidence="15" type="ORF">Pmani_012041</name>
</gene>
<dbReference type="PANTHER" id="PTHR24291:SF189">
    <property type="entry name" value="CYTOCHROME P450 4C3-RELATED"/>
    <property type="match status" value="1"/>
</dbReference>
<dbReference type="PANTHER" id="PTHR24291">
    <property type="entry name" value="CYTOCHROME P450 FAMILY 4"/>
    <property type="match status" value="1"/>
</dbReference>
<dbReference type="Proteomes" id="UP001292094">
    <property type="component" value="Unassembled WGS sequence"/>
</dbReference>
<dbReference type="GO" id="GO:0005506">
    <property type="term" value="F:iron ion binding"/>
    <property type="evidence" value="ECO:0007669"/>
    <property type="project" value="InterPro"/>
</dbReference>
<dbReference type="GO" id="GO:0016705">
    <property type="term" value="F:oxidoreductase activity, acting on paired donors, with incorporation or reduction of molecular oxygen"/>
    <property type="evidence" value="ECO:0007669"/>
    <property type="project" value="InterPro"/>
</dbReference>
<keyword evidence="10" id="KW-0560">Oxidoreductase</keyword>
<dbReference type="InterPro" id="IPR036396">
    <property type="entry name" value="Cyt_P450_sf"/>
</dbReference>
<dbReference type="GO" id="GO:0020037">
    <property type="term" value="F:heme binding"/>
    <property type="evidence" value="ECO:0007669"/>
    <property type="project" value="InterPro"/>
</dbReference>
<dbReference type="InterPro" id="IPR002401">
    <property type="entry name" value="Cyt_P450_E_grp-I"/>
</dbReference>
<proteinExistence type="inferred from homology"/>
<feature type="transmembrane region" description="Helical" evidence="13">
    <location>
        <begin position="477"/>
        <end position="498"/>
    </location>
</feature>
<feature type="transmembrane region" description="Helical" evidence="13">
    <location>
        <begin position="339"/>
        <end position="359"/>
    </location>
</feature>
<comment type="subcellular location">
    <subcellularLocation>
        <location evidence="3">Endoplasmic reticulum membrane</location>
    </subcellularLocation>
    <subcellularLocation>
        <location evidence="2">Membrane</location>
        <topology evidence="2">Multi-pass membrane protein</topology>
    </subcellularLocation>
</comment>
<keyword evidence="9 12" id="KW-0408">Iron</keyword>
<evidence type="ECO:0000256" key="2">
    <source>
        <dbReference type="ARBA" id="ARBA00004141"/>
    </source>
</evidence>
<dbReference type="SUPFAM" id="SSF48264">
    <property type="entry name" value="Cytochrome P450"/>
    <property type="match status" value="1"/>
</dbReference>
<evidence type="ECO:0000256" key="13">
    <source>
        <dbReference type="SAM" id="Phobius"/>
    </source>
</evidence>
<feature type="transmembrane region" description="Helical" evidence="13">
    <location>
        <begin position="604"/>
        <end position="622"/>
    </location>
</feature>
<protein>
    <recommendedName>
        <fullName evidence="14">Major facilitator superfamily associated domain-containing protein</fullName>
    </recommendedName>
</protein>
<dbReference type="InterPro" id="IPR036259">
    <property type="entry name" value="MFS_trans_sf"/>
</dbReference>
<feature type="transmembrane region" description="Helical" evidence="13">
    <location>
        <begin position="571"/>
        <end position="592"/>
    </location>
</feature>
<evidence type="ECO:0000256" key="8">
    <source>
        <dbReference type="ARBA" id="ARBA00022989"/>
    </source>
</evidence>
<keyword evidence="16" id="KW-1185">Reference proteome</keyword>
<dbReference type="SUPFAM" id="SSF103473">
    <property type="entry name" value="MFS general substrate transporter"/>
    <property type="match status" value="2"/>
</dbReference>
<feature type="transmembrane region" description="Helical" evidence="13">
    <location>
        <begin position="751"/>
        <end position="773"/>
    </location>
</feature>
<evidence type="ECO:0000256" key="10">
    <source>
        <dbReference type="ARBA" id="ARBA00023033"/>
    </source>
</evidence>
<comment type="caution">
    <text evidence="15">The sequence shown here is derived from an EMBL/GenBank/DDBJ whole genome shotgun (WGS) entry which is preliminary data.</text>
</comment>
<dbReference type="Gene3D" id="1.20.1250.20">
    <property type="entry name" value="MFS general substrate transporter like domains"/>
    <property type="match status" value="3"/>
</dbReference>
<evidence type="ECO:0000256" key="9">
    <source>
        <dbReference type="ARBA" id="ARBA00023004"/>
    </source>
</evidence>
<feature type="transmembrane region" description="Helical" evidence="13">
    <location>
        <begin position="400"/>
        <end position="418"/>
    </location>
</feature>
<feature type="domain" description="Major facilitator superfamily associated" evidence="14">
    <location>
        <begin position="120"/>
        <end position="601"/>
    </location>
</feature>